<dbReference type="PANTHER" id="PTHR22911:SF102">
    <property type="entry name" value="MEMBRANE PROTEIN"/>
    <property type="match status" value="1"/>
</dbReference>
<gene>
    <name evidence="3" type="ORF">GAK30_01210</name>
</gene>
<comment type="caution">
    <text evidence="3">The sequence shown here is derived from an EMBL/GenBank/DDBJ whole genome shotgun (WGS) entry which is preliminary data.</text>
</comment>
<dbReference type="AlphaFoldDB" id="A0A7V8JR90"/>
<dbReference type="EMBL" id="WNDQ01000012">
    <property type="protein sequence ID" value="KAF1022426.1"/>
    <property type="molecule type" value="Genomic_DNA"/>
</dbReference>
<sequence length="300" mass="32005">MTMMKRLPGARLLPQPMDETTRGTWQMVAGGLMLGTLGLFLEAAAVHPVLAVWARCVFGGLALSVWFLLTHRSRELALGGRALACALAGGVLMNINWLLFFAAIERTSIAVATMVFHVQPVLLLAFGLWRGQEAWSGRRAGAIVLALAGLGLAAGGWDAGDWTPAYLVGIVMALGGAFSYAGVTLIANQVRSVTPMALAWWQCAVGAVLLAWWPWLHGAPPAGAAWLWLAGLGVIHTGWAYVVLYAGVARLAPGRVALLQFVYPISAIVFEWLLLGRSLSASQWLGVAAMLGALAWGRRR</sequence>
<feature type="transmembrane region" description="Helical" evidence="1">
    <location>
        <begin position="165"/>
        <end position="186"/>
    </location>
</feature>
<name>A0A7V8JR90_9BURK</name>
<feature type="transmembrane region" description="Helical" evidence="1">
    <location>
        <begin position="198"/>
        <end position="216"/>
    </location>
</feature>
<feature type="transmembrane region" description="Helical" evidence="1">
    <location>
        <begin position="256"/>
        <end position="275"/>
    </location>
</feature>
<feature type="transmembrane region" description="Helical" evidence="1">
    <location>
        <begin position="52"/>
        <end position="70"/>
    </location>
</feature>
<dbReference type="Proteomes" id="UP000461670">
    <property type="component" value="Unassembled WGS sequence"/>
</dbReference>
<evidence type="ECO:0000313" key="4">
    <source>
        <dbReference type="Proteomes" id="UP000461670"/>
    </source>
</evidence>
<feature type="domain" description="EamA" evidence="2">
    <location>
        <begin position="23"/>
        <end position="152"/>
    </location>
</feature>
<dbReference type="Pfam" id="PF00892">
    <property type="entry name" value="EamA"/>
    <property type="match status" value="2"/>
</dbReference>
<feature type="transmembrane region" description="Helical" evidence="1">
    <location>
        <begin position="281"/>
        <end position="297"/>
    </location>
</feature>
<keyword evidence="1" id="KW-0472">Membrane</keyword>
<feature type="transmembrane region" description="Helical" evidence="1">
    <location>
        <begin position="109"/>
        <end position="129"/>
    </location>
</feature>
<organism evidence="3 4">
    <name type="scientific">Paracidovorax wautersii</name>
    <dbReference type="NCBI Taxonomy" id="1177982"/>
    <lineage>
        <taxon>Bacteria</taxon>
        <taxon>Pseudomonadati</taxon>
        <taxon>Pseudomonadota</taxon>
        <taxon>Betaproteobacteria</taxon>
        <taxon>Burkholderiales</taxon>
        <taxon>Comamonadaceae</taxon>
        <taxon>Paracidovorax</taxon>
    </lineage>
</organism>
<feature type="transmembrane region" description="Helical" evidence="1">
    <location>
        <begin position="27"/>
        <end position="46"/>
    </location>
</feature>
<reference evidence="4" key="1">
    <citation type="journal article" date="2020" name="MBio">
        <title>Horizontal gene transfer to a defensive symbiont with a reduced genome amongst a multipartite beetle microbiome.</title>
        <authorList>
            <person name="Waterworth S.C."/>
            <person name="Florez L.V."/>
            <person name="Rees E.R."/>
            <person name="Hertweck C."/>
            <person name="Kaltenpoth M."/>
            <person name="Kwan J.C."/>
        </authorList>
    </citation>
    <scope>NUCLEOTIDE SEQUENCE [LARGE SCALE GENOMIC DNA]</scope>
</reference>
<proteinExistence type="predicted"/>
<protein>
    <recommendedName>
        <fullName evidence="2">EamA domain-containing protein</fullName>
    </recommendedName>
</protein>
<feature type="transmembrane region" description="Helical" evidence="1">
    <location>
        <begin position="222"/>
        <end position="244"/>
    </location>
</feature>
<dbReference type="PANTHER" id="PTHR22911">
    <property type="entry name" value="ACYL-MALONYL CONDENSING ENZYME-RELATED"/>
    <property type="match status" value="1"/>
</dbReference>
<dbReference type="GO" id="GO:0016020">
    <property type="term" value="C:membrane"/>
    <property type="evidence" value="ECO:0007669"/>
    <property type="project" value="InterPro"/>
</dbReference>
<feature type="domain" description="EamA" evidence="2">
    <location>
        <begin position="168"/>
        <end position="294"/>
    </location>
</feature>
<dbReference type="InterPro" id="IPR000620">
    <property type="entry name" value="EamA_dom"/>
</dbReference>
<feature type="transmembrane region" description="Helical" evidence="1">
    <location>
        <begin position="82"/>
        <end position="103"/>
    </location>
</feature>
<keyword evidence="1" id="KW-0812">Transmembrane</keyword>
<feature type="transmembrane region" description="Helical" evidence="1">
    <location>
        <begin position="141"/>
        <end position="159"/>
    </location>
</feature>
<keyword evidence="1" id="KW-1133">Transmembrane helix</keyword>
<dbReference type="InterPro" id="IPR037185">
    <property type="entry name" value="EmrE-like"/>
</dbReference>
<evidence type="ECO:0000313" key="3">
    <source>
        <dbReference type="EMBL" id="KAF1022426.1"/>
    </source>
</evidence>
<dbReference type="SUPFAM" id="SSF103481">
    <property type="entry name" value="Multidrug resistance efflux transporter EmrE"/>
    <property type="match status" value="2"/>
</dbReference>
<evidence type="ECO:0000259" key="2">
    <source>
        <dbReference type="Pfam" id="PF00892"/>
    </source>
</evidence>
<evidence type="ECO:0000256" key="1">
    <source>
        <dbReference type="SAM" id="Phobius"/>
    </source>
</evidence>
<accession>A0A7V8JR90</accession>